<accession>A0ABV8PUN2</accession>
<evidence type="ECO:0000313" key="2">
    <source>
        <dbReference type="EMBL" id="MFC4230960.1"/>
    </source>
</evidence>
<dbReference type="RefSeq" id="WP_379012345.1">
    <property type="nucleotide sequence ID" value="NZ_JBHSDC010000002.1"/>
</dbReference>
<feature type="region of interest" description="Disordered" evidence="1">
    <location>
        <begin position="1"/>
        <end position="20"/>
    </location>
</feature>
<evidence type="ECO:0000256" key="1">
    <source>
        <dbReference type="SAM" id="MobiDB-lite"/>
    </source>
</evidence>
<evidence type="ECO:0008006" key="4">
    <source>
        <dbReference type="Google" id="ProtNLM"/>
    </source>
</evidence>
<evidence type="ECO:0000313" key="3">
    <source>
        <dbReference type="Proteomes" id="UP001595906"/>
    </source>
</evidence>
<dbReference type="Proteomes" id="UP001595906">
    <property type="component" value="Unassembled WGS sequence"/>
</dbReference>
<name>A0ABV8PUN2_9BACT</name>
<keyword evidence="3" id="KW-1185">Reference proteome</keyword>
<gene>
    <name evidence="2" type="ORF">ACFOW1_03600</name>
</gene>
<protein>
    <recommendedName>
        <fullName evidence="4">Rop protein</fullName>
    </recommendedName>
</protein>
<organism evidence="2 3">
    <name type="scientific">Parasediminibacterium paludis</name>
    <dbReference type="NCBI Taxonomy" id="908966"/>
    <lineage>
        <taxon>Bacteria</taxon>
        <taxon>Pseudomonadati</taxon>
        <taxon>Bacteroidota</taxon>
        <taxon>Chitinophagia</taxon>
        <taxon>Chitinophagales</taxon>
        <taxon>Chitinophagaceae</taxon>
        <taxon>Parasediminibacterium</taxon>
    </lineage>
</organism>
<dbReference type="EMBL" id="JBHSDC010000002">
    <property type="protein sequence ID" value="MFC4230960.1"/>
    <property type="molecule type" value="Genomic_DNA"/>
</dbReference>
<proteinExistence type="predicted"/>
<sequence>MENEKKNDDELENNSLESEQEMVDDYLGSCTEAMSILYEIDGGLLYNGTERISKLKEQIFDIMEHEVQRMHNDLFKEKSGEG</sequence>
<reference evidence="3" key="1">
    <citation type="journal article" date="2019" name="Int. J. Syst. Evol. Microbiol.">
        <title>The Global Catalogue of Microorganisms (GCM) 10K type strain sequencing project: providing services to taxonomists for standard genome sequencing and annotation.</title>
        <authorList>
            <consortium name="The Broad Institute Genomics Platform"/>
            <consortium name="The Broad Institute Genome Sequencing Center for Infectious Disease"/>
            <person name="Wu L."/>
            <person name="Ma J."/>
        </authorList>
    </citation>
    <scope>NUCLEOTIDE SEQUENCE [LARGE SCALE GENOMIC DNA]</scope>
    <source>
        <strain evidence="3">CECT 8010</strain>
    </source>
</reference>
<comment type="caution">
    <text evidence="2">The sequence shown here is derived from an EMBL/GenBank/DDBJ whole genome shotgun (WGS) entry which is preliminary data.</text>
</comment>